<dbReference type="Pfam" id="PF12094">
    <property type="entry name" value="DUF3570"/>
    <property type="match status" value="1"/>
</dbReference>
<reference evidence="1" key="1">
    <citation type="submission" date="2018-06" db="EMBL/GenBank/DDBJ databases">
        <authorList>
            <person name="Zhirakovskaya E."/>
        </authorList>
    </citation>
    <scope>NUCLEOTIDE SEQUENCE</scope>
</reference>
<dbReference type="EMBL" id="UOFI01000104">
    <property type="protein sequence ID" value="VAW67655.1"/>
    <property type="molecule type" value="Genomic_DNA"/>
</dbReference>
<accession>A0A3B0XH66</accession>
<proteinExistence type="predicted"/>
<protein>
    <recommendedName>
        <fullName evidence="2">DUF3570 domain-containing protein</fullName>
    </recommendedName>
</protein>
<dbReference type="AlphaFoldDB" id="A0A3B0XH66"/>
<name>A0A3B0XH66_9ZZZZ</name>
<organism evidence="1">
    <name type="scientific">hydrothermal vent metagenome</name>
    <dbReference type="NCBI Taxonomy" id="652676"/>
    <lineage>
        <taxon>unclassified sequences</taxon>
        <taxon>metagenomes</taxon>
        <taxon>ecological metagenomes</taxon>
    </lineage>
</organism>
<gene>
    <name evidence="1" type="ORF">MNBD_GAMMA09-1482</name>
</gene>
<sequence>MKSQLSIKSKLAVASCALLQAGTQTAQAEAGEWDVDTAFLYYSEADGRVSVFEPVVTAEKEISEDQYLKFKVVYDVLTGSTPYGAIATKSEQTFTRPSGKSNYKTPANEQPLNSSFRDTRVALGADWTIPIDRLKRVTLGGNFSKEYDFNSLAASATYAQDSSDRNRTYTFGLGFTSDEWDPVGGKNPEFEFMIDGDFNQGNKGGTDTKATTDFMLGLTQVINRSTIMQFNLGLSDSSGYLTDPYRFISVLDANGIPTVDDGTPNAFPYRYEKRPDSRTRNTFFWRTVHHLNEDVINFSYRYFTDDWGIDSHTLDFKYRYELGGNHYLQPHLRYYSQSSADFFVNYLNAGVALPQYASADYRLSEFTGTTIGLKYGVVMDNNSEFTIRAELMNQSYTVSDVVLPEQQGLDVSPDLNAVVFQMGYNFYW</sequence>
<evidence type="ECO:0000313" key="1">
    <source>
        <dbReference type="EMBL" id="VAW67655.1"/>
    </source>
</evidence>
<evidence type="ECO:0008006" key="2">
    <source>
        <dbReference type="Google" id="ProtNLM"/>
    </source>
</evidence>
<dbReference type="InterPro" id="IPR021953">
    <property type="entry name" value="DUF3570"/>
</dbReference>